<organism evidence="2">
    <name type="scientific">Trichuris suis</name>
    <name type="common">pig whipworm</name>
    <dbReference type="NCBI Taxonomy" id="68888"/>
    <lineage>
        <taxon>Eukaryota</taxon>
        <taxon>Metazoa</taxon>
        <taxon>Ecdysozoa</taxon>
        <taxon>Nematoda</taxon>
        <taxon>Enoplea</taxon>
        <taxon>Dorylaimia</taxon>
        <taxon>Trichinellida</taxon>
        <taxon>Trichuridae</taxon>
        <taxon>Trichuris</taxon>
    </lineage>
</organism>
<sequence>MIFPYEFSETTIPFLFEDIVHQERFYFSTNGGTETATLRKAGKSYEEERKTHTPRQSTVIRRAGSNALFFVSKSFIDDFSLFRFSLIRDFAEGMTYA</sequence>
<dbReference type="EMBL" id="KL367522">
    <property type="protein sequence ID" value="KFD66619.1"/>
    <property type="molecule type" value="Genomic_DNA"/>
</dbReference>
<evidence type="ECO:0000313" key="2">
    <source>
        <dbReference type="EMBL" id="KFD66619.1"/>
    </source>
</evidence>
<evidence type="ECO:0000313" key="1">
    <source>
        <dbReference type="EMBL" id="KFD56091.1"/>
    </source>
</evidence>
<protein>
    <submittedName>
        <fullName evidence="2">Uncharacterized protein</fullName>
    </submittedName>
</protein>
<dbReference type="EMBL" id="KL363195">
    <property type="protein sequence ID" value="KFD56091.1"/>
    <property type="molecule type" value="Genomic_DNA"/>
</dbReference>
<dbReference type="Proteomes" id="UP000030764">
    <property type="component" value="Unassembled WGS sequence"/>
</dbReference>
<proteinExistence type="predicted"/>
<keyword evidence="3" id="KW-1185">Reference proteome</keyword>
<gene>
    <name evidence="1" type="ORF">M513_02869</name>
    <name evidence="2" type="ORF">M514_02869</name>
</gene>
<name>A0A085NAX3_9BILA</name>
<evidence type="ECO:0000313" key="3">
    <source>
        <dbReference type="Proteomes" id="UP000030764"/>
    </source>
</evidence>
<accession>A0A085NAX3</accession>
<dbReference type="Proteomes" id="UP000030758">
    <property type="component" value="Unassembled WGS sequence"/>
</dbReference>
<reference evidence="2 3" key="1">
    <citation type="journal article" date="2014" name="Nat. Genet.">
        <title>Genome and transcriptome of the porcine whipworm Trichuris suis.</title>
        <authorList>
            <person name="Jex A.R."/>
            <person name="Nejsum P."/>
            <person name="Schwarz E.M."/>
            <person name="Hu L."/>
            <person name="Young N.D."/>
            <person name="Hall R.S."/>
            <person name="Korhonen P.K."/>
            <person name="Liao S."/>
            <person name="Thamsborg S."/>
            <person name="Xia J."/>
            <person name="Xu P."/>
            <person name="Wang S."/>
            <person name="Scheerlinck J.P."/>
            <person name="Hofmann A."/>
            <person name="Sternberg P.W."/>
            <person name="Wang J."/>
            <person name="Gasser R.B."/>
        </authorList>
    </citation>
    <scope>NUCLEOTIDE SEQUENCE [LARGE SCALE GENOMIC DNA]</scope>
    <source>
        <strain evidence="2">DCEP-RM93F</strain>
        <strain evidence="1">DCEP-RM93M</strain>
    </source>
</reference>
<dbReference type="AlphaFoldDB" id="A0A085NAX3"/>